<protein>
    <submittedName>
        <fullName evidence="1">Uncharacterized protein</fullName>
    </submittedName>
</protein>
<organism evidence="1 2">
    <name type="scientific">Aspergillus taichungensis</name>
    <dbReference type="NCBI Taxonomy" id="482145"/>
    <lineage>
        <taxon>Eukaryota</taxon>
        <taxon>Fungi</taxon>
        <taxon>Dikarya</taxon>
        <taxon>Ascomycota</taxon>
        <taxon>Pezizomycotina</taxon>
        <taxon>Eurotiomycetes</taxon>
        <taxon>Eurotiomycetidae</taxon>
        <taxon>Eurotiales</taxon>
        <taxon>Aspergillaceae</taxon>
        <taxon>Aspergillus</taxon>
        <taxon>Aspergillus subgen. Circumdati</taxon>
    </lineage>
</organism>
<accession>A0A2J5HRZ2</accession>
<dbReference type="AlphaFoldDB" id="A0A2J5HRZ2"/>
<reference evidence="2" key="1">
    <citation type="submission" date="2017-12" db="EMBL/GenBank/DDBJ databases">
        <authorList>
            <consortium name="DOE Joint Genome Institute"/>
            <person name="Mondo S.J."/>
            <person name="Kjaerbolling I."/>
            <person name="Vesth T.C."/>
            <person name="Frisvad J.C."/>
            <person name="Nybo J.L."/>
            <person name="Theobald S."/>
            <person name="Kuo A."/>
            <person name="Bowyer P."/>
            <person name="Matsuda Y."/>
            <person name="Lyhne E.K."/>
            <person name="Kogle M.E."/>
            <person name="Clum A."/>
            <person name="Lipzen A."/>
            <person name="Salamov A."/>
            <person name="Ngan C.Y."/>
            <person name="Daum C."/>
            <person name="Chiniquy J."/>
            <person name="Barry K."/>
            <person name="LaButti K."/>
            <person name="Haridas S."/>
            <person name="Simmons B.A."/>
            <person name="Magnuson J.K."/>
            <person name="Mortensen U.H."/>
            <person name="Larsen T.O."/>
            <person name="Grigoriev I.V."/>
            <person name="Baker S.E."/>
            <person name="Andersen M.R."/>
            <person name="Nordberg H.P."/>
            <person name="Cantor M.N."/>
            <person name="Hua S.X."/>
        </authorList>
    </citation>
    <scope>NUCLEOTIDE SEQUENCE [LARGE SCALE GENOMIC DNA]</scope>
    <source>
        <strain evidence="2">IBT 19404</strain>
    </source>
</reference>
<keyword evidence="2" id="KW-1185">Reference proteome</keyword>
<dbReference type="Proteomes" id="UP000235023">
    <property type="component" value="Unassembled WGS sequence"/>
</dbReference>
<evidence type="ECO:0000313" key="2">
    <source>
        <dbReference type="Proteomes" id="UP000235023"/>
    </source>
</evidence>
<proteinExistence type="predicted"/>
<sequence>MTISRPQHTQYQITFAANKLLLISTYLHNLLTICPRPSSALPVLPNVGETKREDALQVRWI</sequence>
<gene>
    <name evidence="1" type="ORF">BDW42DRAFT_171638</name>
</gene>
<evidence type="ECO:0000313" key="1">
    <source>
        <dbReference type="EMBL" id="PLN80007.1"/>
    </source>
</evidence>
<dbReference type="EMBL" id="KZ559552">
    <property type="protein sequence ID" value="PLN80007.1"/>
    <property type="molecule type" value="Genomic_DNA"/>
</dbReference>
<name>A0A2J5HRZ2_9EURO</name>